<name>A0A453S0B0_AEGTS</name>
<reference evidence="2" key="5">
    <citation type="journal article" date="2021" name="G3 (Bethesda)">
        <title>Aegilops tauschii genome assembly Aet v5.0 features greater sequence contiguity and improved annotation.</title>
        <authorList>
            <person name="Wang L."/>
            <person name="Zhu T."/>
            <person name="Rodriguez J.C."/>
            <person name="Deal K.R."/>
            <person name="Dubcovsky J."/>
            <person name="McGuire P.E."/>
            <person name="Lux T."/>
            <person name="Spannagl M."/>
            <person name="Mayer K.F.X."/>
            <person name="Baldrich P."/>
            <person name="Meyers B.C."/>
            <person name="Huo N."/>
            <person name="Gu Y.Q."/>
            <person name="Zhou H."/>
            <person name="Devos K.M."/>
            <person name="Bennetzen J.L."/>
            <person name="Unver T."/>
            <person name="Budak H."/>
            <person name="Gulick P.J."/>
            <person name="Galiba G."/>
            <person name="Kalapos B."/>
            <person name="Nelson D.R."/>
            <person name="Li P."/>
            <person name="You F.M."/>
            <person name="Luo M.C."/>
            <person name="Dvorak J."/>
        </authorList>
    </citation>
    <scope>NUCLEOTIDE SEQUENCE [LARGE SCALE GENOMIC DNA]</scope>
    <source>
        <strain evidence="2">cv. AL8/78</strain>
    </source>
</reference>
<sequence length="76" mass="8888">QIKFASVKLANMYMKRVAMELQYMGPLNKDLALEYMLLQAVRFAFRIHQFAGGFDTETMDAFEELRNLVHVRNSTQ</sequence>
<dbReference type="PANTHER" id="PTHR31342">
    <property type="entry name" value="PROTEIN CHUP1, CHLOROPLASTIC"/>
    <property type="match status" value="1"/>
</dbReference>
<dbReference type="AlphaFoldDB" id="A0A453S0B0"/>
<dbReference type="GO" id="GO:0055028">
    <property type="term" value="C:cortical microtubule"/>
    <property type="evidence" value="ECO:0007669"/>
    <property type="project" value="TreeGrafter"/>
</dbReference>
<reference evidence="2" key="4">
    <citation type="submission" date="2019-03" db="UniProtKB">
        <authorList>
            <consortium name="EnsemblPlants"/>
        </authorList>
    </citation>
    <scope>IDENTIFICATION</scope>
</reference>
<keyword evidence="1" id="KW-0175">Coiled coil</keyword>
<proteinExistence type="predicted"/>
<organism evidence="2 3">
    <name type="scientific">Aegilops tauschii subsp. strangulata</name>
    <name type="common">Goatgrass</name>
    <dbReference type="NCBI Taxonomy" id="200361"/>
    <lineage>
        <taxon>Eukaryota</taxon>
        <taxon>Viridiplantae</taxon>
        <taxon>Streptophyta</taxon>
        <taxon>Embryophyta</taxon>
        <taxon>Tracheophyta</taxon>
        <taxon>Spermatophyta</taxon>
        <taxon>Magnoliopsida</taxon>
        <taxon>Liliopsida</taxon>
        <taxon>Poales</taxon>
        <taxon>Poaceae</taxon>
        <taxon>BOP clade</taxon>
        <taxon>Pooideae</taxon>
        <taxon>Triticodae</taxon>
        <taxon>Triticeae</taxon>
        <taxon>Triticinae</taxon>
        <taxon>Aegilops</taxon>
    </lineage>
</organism>
<dbReference type="PANTHER" id="PTHR31342:SF41">
    <property type="entry name" value="OS08G0129600 PROTEIN"/>
    <property type="match status" value="1"/>
</dbReference>
<dbReference type="EnsemblPlants" id="AET7Gv20774400.8">
    <property type="protein sequence ID" value="AET7Gv20774400.8"/>
    <property type="gene ID" value="AET7Gv20774400"/>
</dbReference>
<reference evidence="3" key="1">
    <citation type="journal article" date="2014" name="Science">
        <title>Ancient hybridizations among the ancestral genomes of bread wheat.</title>
        <authorList>
            <consortium name="International Wheat Genome Sequencing Consortium,"/>
            <person name="Marcussen T."/>
            <person name="Sandve S.R."/>
            <person name="Heier L."/>
            <person name="Spannagl M."/>
            <person name="Pfeifer M."/>
            <person name="Jakobsen K.S."/>
            <person name="Wulff B.B."/>
            <person name="Steuernagel B."/>
            <person name="Mayer K.F."/>
            <person name="Olsen O.A."/>
        </authorList>
    </citation>
    <scope>NUCLEOTIDE SEQUENCE [LARGE SCALE GENOMIC DNA]</scope>
    <source>
        <strain evidence="3">cv. AL8/78</strain>
    </source>
</reference>
<keyword evidence="3" id="KW-1185">Reference proteome</keyword>
<dbReference type="GO" id="GO:0072699">
    <property type="term" value="P:protein localization to cortical microtubule cytoskeleton"/>
    <property type="evidence" value="ECO:0007669"/>
    <property type="project" value="TreeGrafter"/>
</dbReference>
<reference evidence="2" key="3">
    <citation type="journal article" date="2017" name="Nature">
        <title>Genome sequence of the progenitor of the wheat D genome Aegilops tauschii.</title>
        <authorList>
            <person name="Luo M.C."/>
            <person name="Gu Y.Q."/>
            <person name="Puiu D."/>
            <person name="Wang H."/>
            <person name="Twardziok S.O."/>
            <person name="Deal K.R."/>
            <person name="Huo N."/>
            <person name="Zhu T."/>
            <person name="Wang L."/>
            <person name="Wang Y."/>
            <person name="McGuire P.E."/>
            <person name="Liu S."/>
            <person name="Long H."/>
            <person name="Ramasamy R.K."/>
            <person name="Rodriguez J.C."/>
            <person name="Van S.L."/>
            <person name="Yuan L."/>
            <person name="Wang Z."/>
            <person name="Xia Z."/>
            <person name="Xiao L."/>
            <person name="Anderson O.D."/>
            <person name="Ouyang S."/>
            <person name="Liang Y."/>
            <person name="Zimin A.V."/>
            <person name="Pertea G."/>
            <person name="Qi P."/>
            <person name="Bennetzen J.L."/>
            <person name="Dai X."/>
            <person name="Dawson M.W."/>
            <person name="Muller H.G."/>
            <person name="Kugler K."/>
            <person name="Rivarola-Duarte L."/>
            <person name="Spannagl M."/>
            <person name="Mayer K.F.X."/>
            <person name="Lu F.H."/>
            <person name="Bevan M.W."/>
            <person name="Leroy P."/>
            <person name="Li P."/>
            <person name="You F.M."/>
            <person name="Sun Q."/>
            <person name="Liu Z."/>
            <person name="Lyons E."/>
            <person name="Wicker T."/>
            <person name="Salzberg S.L."/>
            <person name="Devos K.M."/>
            <person name="Dvorak J."/>
        </authorList>
    </citation>
    <scope>NUCLEOTIDE SEQUENCE [LARGE SCALE GENOMIC DNA]</scope>
    <source>
        <strain evidence="2">cv. AL8/78</strain>
    </source>
</reference>
<accession>A0A453S0B0</accession>
<dbReference type="InterPro" id="IPR040265">
    <property type="entry name" value="CHUP1/IPGA1-like"/>
</dbReference>
<evidence type="ECO:0000256" key="1">
    <source>
        <dbReference type="ARBA" id="ARBA00023054"/>
    </source>
</evidence>
<evidence type="ECO:0000313" key="3">
    <source>
        <dbReference type="Proteomes" id="UP000015105"/>
    </source>
</evidence>
<protein>
    <submittedName>
        <fullName evidence="2">Uncharacterized protein</fullName>
    </submittedName>
</protein>
<reference evidence="3" key="2">
    <citation type="journal article" date="2017" name="Nat. Plants">
        <title>The Aegilops tauschii genome reveals multiple impacts of transposons.</title>
        <authorList>
            <person name="Zhao G."/>
            <person name="Zou C."/>
            <person name="Li K."/>
            <person name="Wang K."/>
            <person name="Li T."/>
            <person name="Gao L."/>
            <person name="Zhang X."/>
            <person name="Wang H."/>
            <person name="Yang Z."/>
            <person name="Liu X."/>
            <person name="Jiang W."/>
            <person name="Mao L."/>
            <person name="Kong X."/>
            <person name="Jiao Y."/>
            <person name="Jia J."/>
        </authorList>
    </citation>
    <scope>NUCLEOTIDE SEQUENCE [LARGE SCALE GENOMIC DNA]</scope>
    <source>
        <strain evidence="3">cv. AL8/78</strain>
    </source>
</reference>
<evidence type="ECO:0000313" key="2">
    <source>
        <dbReference type="EnsemblPlants" id="AET7Gv20774400.8"/>
    </source>
</evidence>
<dbReference type="Proteomes" id="UP000015105">
    <property type="component" value="Chromosome 7D"/>
</dbReference>
<dbReference type="Gramene" id="AET7Gv20774400.8">
    <property type="protein sequence ID" value="AET7Gv20774400.8"/>
    <property type="gene ID" value="AET7Gv20774400"/>
</dbReference>